<reference evidence="2 3" key="1">
    <citation type="submission" date="2023-10" db="EMBL/GenBank/DDBJ databases">
        <title>Chromosome-scale genome assembly provides insights into flower coloration mechanisms of Canna indica.</title>
        <authorList>
            <person name="Li C."/>
        </authorList>
    </citation>
    <scope>NUCLEOTIDE SEQUENCE [LARGE SCALE GENOMIC DNA]</scope>
    <source>
        <tissue evidence="2">Flower</tissue>
    </source>
</reference>
<organism evidence="2 3">
    <name type="scientific">Canna indica</name>
    <name type="common">Indian-shot</name>
    <dbReference type="NCBI Taxonomy" id="4628"/>
    <lineage>
        <taxon>Eukaryota</taxon>
        <taxon>Viridiplantae</taxon>
        <taxon>Streptophyta</taxon>
        <taxon>Embryophyta</taxon>
        <taxon>Tracheophyta</taxon>
        <taxon>Spermatophyta</taxon>
        <taxon>Magnoliopsida</taxon>
        <taxon>Liliopsida</taxon>
        <taxon>Zingiberales</taxon>
        <taxon>Cannaceae</taxon>
        <taxon>Canna</taxon>
    </lineage>
</organism>
<proteinExistence type="predicted"/>
<sequence length="119" mass="13466">MEASTIRLVARGCVSVTRQGVGVAGEARRRRRHREKGKGSSGERIIGEARHRRRRRRGGKIDAERMLLGSWHPSSMMILVIAINGDNVIFSIKVFKRRLLCTEASVEAHLPVHLRMDSR</sequence>
<dbReference type="Proteomes" id="UP001327560">
    <property type="component" value="Chromosome 8"/>
</dbReference>
<evidence type="ECO:0000256" key="1">
    <source>
        <dbReference type="SAM" id="MobiDB-lite"/>
    </source>
</evidence>
<protein>
    <submittedName>
        <fullName evidence="2">Uncharacterized protein</fullName>
    </submittedName>
</protein>
<gene>
    <name evidence="2" type="ORF">Cni_G26410</name>
</gene>
<name>A0AAQ3L256_9LILI</name>
<accession>A0AAQ3L256</accession>
<feature type="region of interest" description="Disordered" evidence="1">
    <location>
        <begin position="24"/>
        <end position="58"/>
    </location>
</feature>
<dbReference type="EMBL" id="CP136897">
    <property type="protein sequence ID" value="WOL17617.1"/>
    <property type="molecule type" value="Genomic_DNA"/>
</dbReference>
<evidence type="ECO:0000313" key="2">
    <source>
        <dbReference type="EMBL" id="WOL17617.1"/>
    </source>
</evidence>
<evidence type="ECO:0000313" key="3">
    <source>
        <dbReference type="Proteomes" id="UP001327560"/>
    </source>
</evidence>
<keyword evidence="3" id="KW-1185">Reference proteome</keyword>
<dbReference type="AlphaFoldDB" id="A0AAQ3L256"/>